<keyword evidence="20" id="KW-1185">Reference proteome</keyword>
<dbReference type="Pfam" id="PF00732">
    <property type="entry name" value="GMC_oxred_N"/>
    <property type="match status" value="1"/>
</dbReference>
<evidence type="ECO:0000259" key="17">
    <source>
        <dbReference type="Pfam" id="PF00732"/>
    </source>
</evidence>
<evidence type="ECO:0000256" key="3">
    <source>
        <dbReference type="ARBA" id="ARBA00022548"/>
    </source>
</evidence>
<evidence type="ECO:0000256" key="8">
    <source>
        <dbReference type="ARBA" id="ARBA00023166"/>
    </source>
</evidence>
<evidence type="ECO:0000313" key="20">
    <source>
        <dbReference type="Proteomes" id="UP001056535"/>
    </source>
</evidence>
<dbReference type="Pfam" id="PF05199">
    <property type="entry name" value="GMC_oxred_C"/>
    <property type="match status" value="1"/>
</dbReference>
<evidence type="ECO:0000256" key="7">
    <source>
        <dbReference type="ARBA" id="ARBA00023098"/>
    </source>
</evidence>
<feature type="domain" description="Glucose-methanol-choline oxidoreductase C-terminal" evidence="18">
    <location>
        <begin position="490"/>
        <end position="544"/>
    </location>
</feature>
<keyword evidence="5" id="KW-0274">FAD</keyword>
<evidence type="ECO:0000313" key="19">
    <source>
        <dbReference type="EMBL" id="USQ75979.1"/>
    </source>
</evidence>
<dbReference type="EC" id="1.1.3.6" evidence="13"/>
<dbReference type="InterPro" id="IPR036188">
    <property type="entry name" value="FAD/NAD-bd_sf"/>
</dbReference>
<dbReference type="PANTHER" id="PTHR47470:SF1">
    <property type="entry name" value="FAD-DEPENDENT OXIDOREDUCTASE 2 FAD BINDING DOMAIN-CONTAINING PROTEIN"/>
    <property type="match status" value="1"/>
</dbReference>
<gene>
    <name evidence="19" type="ORF">NF557_15495</name>
</gene>
<evidence type="ECO:0000256" key="12">
    <source>
        <dbReference type="ARBA" id="ARBA00049645"/>
    </source>
</evidence>
<dbReference type="EC" id="5.3.3.1" evidence="11"/>
<dbReference type="Gene3D" id="3.50.50.60">
    <property type="entry name" value="FAD/NAD(P)-binding domain"/>
    <property type="match status" value="3"/>
</dbReference>
<organism evidence="19 20">
    <name type="scientific">Ornithinimicrobium cryptoxanthini</name>
    <dbReference type="NCBI Taxonomy" id="2934161"/>
    <lineage>
        <taxon>Bacteria</taxon>
        <taxon>Bacillati</taxon>
        <taxon>Actinomycetota</taxon>
        <taxon>Actinomycetes</taxon>
        <taxon>Micrococcales</taxon>
        <taxon>Ornithinimicrobiaceae</taxon>
        <taxon>Ornithinimicrobium</taxon>
    </lineage>
</organism>
<evidence type="ECO:0000259" key="18">
    <source>
        <dbReference type="Pfam" id="PF05199"/>
    </source>
</evidence>
<dbReference type="RefSeq" id="WP_252620573.1">
    <property type="nucleotide sequence ID" value="NZ_CP099490.1"/>
</dbReference>
<protein>
    <recommendedName>
        <fullName evidence="14">Cholesterol oxidase</fullName>
        <ecNumber evidence="13">1.1.3.6</ecNumber>
        <ecNumber evidence="11">5.3.3.1</ecNumber>
    </recommendedName>
    <alternativeName>
        <fullName evidence="15">Cholesterol isomerase</fullName>
    </alternativeName>
</protein>
<dbReference type="InterPro" id="IPR007867">
    <property type="entry name" value="GMC_OxRtase_C"/>
</dbReference>
<name>A0ABY4YH93_9MICO</name>
<keyword evidence="6" id="KW-0560">Oxidoreductase</keyword>
<dbReference type="InterPro" id="IPR000172">
    <property type="entry name" value="GMC_OxRdtase_N"/>
</dbReference>
<keyword evidence="7" id="KW-0443">Lipid metabolism</keyword>
<evidence type="ECO:0000256" key="13">
    <source>
        <dbReference type="ARBA" id="ARBA00049723"/>
    </source>
</evidence>
<evidence type="ECO:0000256" key="14">
    <source>
        <dbReference type="ARBA" id="ARBA00049744"/>
    </source>
</evidence>
<comment type="pathway">
    <text evidence="12">Steroid metabolism; cholesterol degradation.</text>
</comment>
<dbReference type="Proteomes" id="UP001056535">
    <property type="component" value="Chromosome"/>
</dbReference>
<feature type="region of interest" description="Disordered" evidence="16">
    <location>
        <begin position="553"/>
        <end position="595"/>
    </location>
</feature>
<sequence>MRRRSSWPHATPRPATPEHWDVVIVGSGFGGSVATLRLSEKGYRVLVLEAGARFEDADFAPTSFHLRRYLFRPGIGCYGIQRIDTLDNAMILSGAGVGGGSLVYANTLYEPLDEFYADPQWAHITDWRAELAPYYDQAKRMLGVVTNPTHTPADEVMRQVADEMGVGDTFRYAPVGVHFGQVAGALTPDPYFGGAGPERKGCTECGECMTGCRHNAKNTLVKNYLHLAERLGAQIRPMSTVTRVQPAGEVQNRPQNAGEGSETTTKIGWTVTVRDTRPLRRGSYELTADHVILAASALGTQRLLHRLRDEGHLPHLSERLGHLSRTNSEALLGAIRMADGPDMSQGVAITSSIHPEPHTHIEPVRYGHGSNAMNALQTVLTDEVPGVPRWRTWASELWRQRAVLPKIYDLRHWSERTVIALVMQSLDNSITTHRRRSRLTGRRILGSRQGHGAPNPNWIPVANEAVRRMARIVGGMPGGNIGEPFNRPLTAHFLGGCVIGESAETGVVDPYHRVHNYPGLHIVDGSTVSANLGVNPSLTITAQAERAMALWPNKGEADPRPQPGEAYAVTHPVSPRSPAVPGPAPGALRLPITPV</sequence>
<evidence type="ECO:0000256" key="6">
    <source>
        <dbReference type="ARBA" id="ARBA00023002"/>
    </source>
</evidence>
<dbReference type="InterPro" id="IPR052542">
    <property type="entry name" value="Cholesterol_Oxidase"/>
</dbReference>
<evidence type="ECO:0000256" key="10">
    <source>
        <dbReference type="ARBA" id="ARBA00023235"/>
    </source>
</evidence>
<keyword evidence="4" id="KW-0285">Flavoprotein</keyword>
<comment type="cofactor">
    <cofactor evidence="1">
        <name>FAD</name>
        <dbReference type="ChEBI" id="CHEBI:57692"/>
    </cofactor>
</comment>
<evidence type="ECO:0000256" key="16">
    <source>
        <dbReference type="SAM" id="MobiDB-lite"/>
    </source>
</evidence>
<dbReference type="PANTHER" id="PTHR47470">
    <property type="entry name" value="CHOLESTEROL OXIDASE"/>
    <property type="match status" value="1"/>
</dbReference>
<evidence type="ECO:0000256" key="5">
    <source>
        <dbReference type="ARBA" id="ARBA00022827"/>
    </source>
</evidence>
<reference evidence="19" key="1">
    <citation type="submission" date="2022-06" db="EMBL/GenBank/DDBJ databases">
        <title>Ornithinimicrobium JY.X270.</title>
        <authorList>
            <person name="Huang Y."/>
        </authorList>
    </citation>
    <scope>NUCLEOTIDE SEQUENCE</scope>
    <source>
        <strain evidence="19">JY.X270</strain>
    </source>
</reference>
<dbReference type="SUPFAM" id="SSF51905">
    <property type="entry name" value="FAD/NAD(P)-binding domain"/>
    <property type="match status" value="1"/>
</dbReference>
<accession>A0ABY4YH93</accession>
<feature type="domain" description="Glucose-methanol-choline oxidoreductase N-terminal" evidence="17">
    <location>
        <begin position="200"/>
        <end position="306"/>
    </location>
</feature>
<proteinExistence type="inferred from homology"/>
<keyword evidence="9" id="KW-0753">Steroid metabolism</keyword>
<evidence type="ECO:0000256" key="1">
    <source>
        <dbReference type="ARBA" id="ARBA00001974"/>
    </source>
</evidence>
<evidence type="ECO:0000256" key="2">
    <source>
        <dbReference type="ARBA" id="ARBA00010790"/>
    </source>
</evidence>
<evidence type="ECO:0000256" key="4">
    <source>
        <dbReference type="ARBA" id="ARBA00022630"/>
    </source>
</evidence>
<evidence type="ECO:0000256" key="15">
    <source>
        <dbReference type="ARBA" id="ARBA00049778"/>
    </source>
</evidence>
<comment type="similarity">
    <text evidence="2">Belongs to the GMC oxidoreductase family.</text>
</comment>
<dbReference type="Pfam" id="PF13450">
    <property type="entry name" value="NAD_binding_8"/>
    <property type="match status" value="1"/>
</dbReference>
<keyword evidence="3" id="KW-0153">Cholesterol metabolism</keyword>
<keyword evidence="8" id="KW-1207">Sterol metabolism</keyword>
<evidence type="ECO:0000256" key="9">
    <source>
        <dbReference type="ARBA" id="ARBA00023221"/>
    </source>
</evidence>
<evidence type="ECO:0000256" key="11">
    <source>
        <dbReference type="ARBA" id="ARBA00038856"/>
    </source>
</evidence>
<keyword evidence="10" id="KW-0413">Isomerase</keyword>
<dbReference type="EMBL" id="CP099490">
    <property type="protein sequence ID" value="USQ75979.1"/>
    <property type="molecule type" value="Genomic_DNA"/>
</dbReference>